<comment type="caution">
    <text evidence="1">The sequence shown here is derived from an EMBL/GenBank/DDBJ whole genome shotgun (WGS) entry which is preliminary data.</text>
</comment>
<organism evidence="1 2">
    <name type="scientific">Pistacia integerrima</name>
    <dbReference type="NCBI Taxonomy" id="434235"/>
    <lineage>
        <taxon>Eukaryota</taxon>
        <taxon>Viridiplantae</taxon>
        <taxon>Streptophyta</taxon>
        <taxon>Embryophyta</taxon>
        <taxon>Tracheophyta</taxon>
        <taxon>Spermatophyta</taxon>
        <taxon>Magnoliopsida</taxon>
        <taxon>eudicotyledons</taxon>
        <taxon>Gunneridae</taxon>
        <taxon>Pentapetalae</taxon>
        <taxon>rosids</taxon>
        <taxon>malvids</taxon>
        <taxon>Sapindales</taxon>
        <taxon>Anacardiaceae</taxon>
        <taxon>Pistacia</taxon>
    </lineage>
</organism>
<accession>A0ACC0YXP1</accession>
<proteinExistence type="predicted"/>
<sequence>MQTQKMESISYEVAGGVKGHQGSYNSGFQMPLHYPKYCKSDYEAMPEWQLNRLLSEYGLPVVGSVEQKRKFAMGAFLWPQ</sequence>
<protein>
    <submittedName>
        <fullName evidence="1">Uncharacterized protein</fullName>
    </submittedName>
</protein>
<gene>
    <name evidence="1" type="ORF">Pint_17642</name>
</gene>
<evidence type="ECO:0000313" key="2">
    <source>
        <dbReference type="Proteomes" id="UP001163603"/>
    </source>
</evidence>
<evidence type="ECO:0000313" key="1">
    <source>
        <dbReference type="EMBL" id="KAJ0043051.1"/>
    </source>
</evidence>
<reference evidence="2" key="1">
    <citation type="journal article" date="2023" name="G3 (Bethesda)">
        <title>Genome assembly and association tests identify interacting loci associated with vigor, precocity, and sex in interspecific pistachio rootstocks.</title>
        <authorList>
            <person name="Palmer W."/>
            <person name="Jacygrad E."/>
            <person name="Sagayaradj S."/>
            <person name="Cavanaugh K."/>
            <person name="Han R."/>
            <person name="Bertier L."/>
            <person name="Beede B."/>
            <person name="Kafkas S."/>
            <person name="Golino D."/>
            <person name="Preece J."/>
            <person name="Michelmore R."/>
        </authorList>
    </citation>
    <scope>NUCLEOTIDE SEQUENCE [LARGE SCALE GENOMIC DNA]</scope>
</reference>
<name>A0ACC0YXP1_9ROSI</name>
<dbReference type="EMBL" id="CM047739">
    <property type="protein sequence ID" value="KAJ0043051.1"/>
    <property type="molecule type" value="Genomic_DNA"/>
</dbReference>
<dbReference type="Proteomes" id="UP001163603">
    <property type="component" value="Chromosome 4"/>
</dbReference>
<keyword evidence="2" id="KW-1185">Reference proteome</keyword>